<dbReference type="InterPro" id="IPR036259">
    <property type="entry name" value="MFS_trans_sf"/>
</dbReference>
<sequence length="496" mass="55281">MDEGVISRASSKSTGAVDQEEDLFGPPKDHSIDEGIRLDHPAEKKKLLYNTFDNDSSFSISPLKENTYRTDNRYCVMLLSTSLMFGGYFCMDQPNALSKHLEATLTGESSMKYNMLYSVYAYPNIIMPFFGGVFIDRVGLKSALNILFTLCIVGQGFFAFGGYIEGSHGYTMALFGRCLFGMGNESLNIVQSVFANKWFKGKELAFVLALGMSVGRLGSTSNNLLMPIIADKSSLSSALLFGFSLICVCFIFGQVLLHFEKNAQRRENTTIPNEGEEKLDFSILKKFPISYWLICLSCVSVYSSIFPFTNISNSMFMHKYDLSLMVASRLTSSIFIIAALLCASFGFLIDRIGYRISFVILSSFLLLTAHSSFLFMPACDGCYEGLFPLICIGTAYSIYAAALWPMIPIVIKEEYLGTAFGCAIAIQNAGCGFGPNIVGFLQYYDTTYNNTLIFFMLVSIFGIMCEICLYFTNKKYHSNKIQLPSEKIAMIEAEEY</sequence>
<comment type="catalytic activity">
    <reaction evidence="18">
        <text>L-histidyl-L-alpha-amino acid(out) = L-histidyl-L-alpha-amino acid(in)</text>
        <dbReference type="Rhea" id="RHEA:79379"/>
        <dbReference type="ChEBI" id="CHEBI:229964"/>
    </reaction>
</comment>
<evidence type="ECO:0000256" key="11">
    <source>
        <dbReference type="ARBA" id="ARBA00044884"/>
    </source>
</evidence>
<evidence type="ECO:0000256" key="7">
    <source>
        <dbReference type="ARBA" id="ARBA00023228"/>
    </source>
</evidence>
<evidence type="ECO:0000256" key="23">
    <source>
        <dbReference type="ARBA" id="ARBA00045709"/>
    </source>
</evidence>
<feature type="transmembrane region" description="Helical" evidence="26">
    <location>
        <begin position="452"/>
        <end position="472"/>
    </location>
</feature>
<comment type="catalytic activity">
    <reaction evidence="17">
        <text>L-arginyl-glycine(out) = L-arginyl-glycine(in)</text>
        <dbReference type="Rhea" id="RHEA:79391"/>
        <dbReference type="ChEBI" id="CHEBI:229955"/>
    </reaction>
</comment>
<keyword evidence="6 26" id="KW-0472">Membrane</keyword>
<comment type="subunit">
    <text evidence="24">Homodimer. Interacts with lysosomal protein GLMP (via lumenal domain); the interaction starts while both proteins are still in the endoplasmic reticulum and is required for stabilization of MFSD1 in lysosomes but has no direct effect on its targeting to lysosomes or transporter activity.</text>
</comment>
<keyword evidence="5 26" id="KW-1133">Transmembrane helix</keyword>
<evidence type="ECO:0000256" key="17">
    <source>
        <dbReference type="ARBA" id="ARBA00044903"/>
    </source>
</evidence>
<gene>
    <name evidence="27" type="ORF">ECRASSUSDP1_LOCUS7836</name>
</gene>
<evidence type="ECO:0000256" key="2">
    <source>
        <dbReference type="ARBA" id="ARBA00008335"/>
    </source>
</evidence>
<dbReference type="PANTHER" id="PTHR23512">
    <property type="entry name" value="MAJOR FACILITATOR SUPERFAMILY DOMAIN-CONTAINING PROTEIN 1"/>
    <property type="match status" value="1"/>
</dbReference>
<evidence type="ECO:0000256" key="10">
    <source>
        <dbReference type="ARBA" id="ARBA00044881"/>
    </source>
</evidence>
<evidence type="ECO:0000256" key="25">
    <source>
        <dbReference type="SAM" id="MobiDB-lite"/>
    </source>
</evidence>
<evidence type="ECO:0000256" key="13">
    <source>
        <dbReference type="ARBA" id="ARBA00044893"/>
    </source>
</evidence>
<comment type="catalytic activity">
    <reaction evidence="8">
        <text>L-lysyl-L-alanine(out) = L-lysyl-L-alanine(in)</text>
        <dbReference type="Rhea" id="RHEA:79399"/>
        <dbReference type="ChEBI" id="CHEBI:229954"/>
    </reaction>
</comment>
<dbReference type="Pfam" id="PF07690">
    <property type="entry name" value="MFS_1"/>
    <property type="match status" value="1"/>
</dbReference>
<feature type="transmembrane region" description="Helical" evidence="26">
    <location>
        <begin position="330"/>
        <end position="349"/>
    </location>
</feature>
<keyword evidence="7" id="KW-0458">Lysosome</keyword>
<evidence type="ECO:0000313" key="28">
    <source>
        <dbReference type="Proteomes" id="UP001295684"/>
    </source>
</evidence>
<dbReference type="Proteomes" id="UP001295684">
    <property type="component" value="Unassembled WGS sequence"/>
</dbReference>
<feature type="transmembrane region" description="Helical" evidence="26">
    <location>
        <begin position="142"/>
        <end position="164"/>
    </location>
</feature>
<name>A0AAD1UCD1_EUPCR</name>
<feature type="region of interest" description="Disordered" evidence="25">
    <location>
        <begin position="1"/>
        <end position="35"/>
    </location>
</feature>
<evidence type="ECO:0000256" key="3">
    <source>
        <dbReference type="ARBA" id="ARBA00022448"/>
    </source>
</evidence>
<dbReference type="SUPFAM" id="SSF103473">
    <property type="entry name" value="MFS general substrate transporter"/>
    <property type="match status" value="1"/>
</dbReference>
<evidence type="ECO:0000256" key="6">
    <source>
        <dbReference type="ARBA" id="ARBA00023136"/>
    </source>
</evidence>
<comment type="catalytic activity">
    <reaction evidence="9">
        <text>L-histidyl-glycine(out) = L-histidyl-glycine(in)</text>
        <dbReference type="Rhea" id="RHEA:79395"/>
        <dbReference type="ChEBI" id="CHEBI:229957"/>
    </reaction>
</comment>
<feature type="transmembrane region" description="Helical" evidence="26">
    <location>
        <begin position="74"/>
        <end position="91"/>
    </location>
</feature>
<evidence type="ECO:0000256" key="5">
    <source>
        <dbReference type="ARBA" id="ARBA00022989"/>
    </source>
</evidence>
<evidence type="ECO:0000256" key="8">
    <source>
        <dbReference type="ARBA" id="ARBA00044876"/>
    </source>
</evidence>
<dbReference type="InterPro" id="IPR011701">
    <property type="entry name" value="MFS"/>
</dbReference>
<feature type="transmembrane region" description="Helical" evidence="26">
    <location>
        <begin position="387"/>
        <end position="407"/>
    </location>
</feature>
<evidence type="ECO:0000256" key="14">
    <source>
        <dbReference type="ARBA" id="ARBA00044898"/>
    </source>
</evidence>
<protein>
    <recommendedName>
        <fullName evidence="21">Lysosomal dipeptide transporter MFSD1</fullName>
    </recommendedName>
    <alternativeName>
        <fullName evidence="22">Major facilitator superfamily domain-containing protein 1</fullName>
    </alternativeName>
</protein>
<feature type="transmembrane region" description="Helical" evidence="26">
    <location>
        <begin position="237"/>
        <end position="257"/>
    </location>
</feature>
<dbReference type="AlphaFoldDB" id="A0AAD1UCD1"/>
<comment type="subcellular location">
    <subcellularLocation>
        <location evidence="1">Lysosome membrane</location>
        <topology evidence="1">Multi-pass membrane protein</topology>
    </subcellularLocation>
</comment>
<comment type="catalytic activity">
    <reaction evidence="20">
        <text>L-lysyl-glycine(out) = L-lysyl-glycine(in)</text>
        <dbReference type="Rhea" id="RHEA:79407"/>
        <dbReference type="ChEBI" id="CHEBI:191202"/>
    </reaction>
</comment>
<evidence type="ECO:0000313" key="27">
    <source>
        <dbReference type="EMBL" id="CAI2366563.1"/>
    </source>
</evidence>
<feature type="transmembrane region" description="Helical" evidence="26">
    <location>
        <begin position="289"/>
        <end position="309"/>
    </location>
</feature>
<evidence type="ECO:0000256" key="18">
    <source>
        <dbReference type="ARBA" id="ARBA00044912"/>
    </source>
</evidence>
<evidence type="ECO:0000256" key="16">
    <source>
        <dbReference type="ARBA" id="ARBA00044900"/>
    </source>
</evidence>
<evidence type="ECO:0000256" key="4">
    <source>
        <dbReference type="ARBA" id="ARBA00022692"/>
    </source>
</evidence>
<feature type="transmembrane region" description="Helical" evidence="26">
    <location>
        <begin position="355"/>
        <end position="375"/>
    </location>
</feature>
<comment type="caution">
    <text evidence="27">The sequence shown here is derived from an EMBL/GenBank/DDBJ whole genome shotgun (WGS) entry which is preliminary data.</text>
</comment>
<evidence type="ECO:0000256" key="26">
    <source>
        <dbReference type="SAM" id="Phobius"/>
    </source>
</evidence>
<keyword evidence="28" id="KW-1185">Reference proteome</keyword>
<comment type="catalytic activity">
    <reaction evidence="13">
        <text>L-alpha-aminoacyl-L-lysine(out) = L-alpha-aminoacyl-L-lysine(in)</text>
        <dbReference type="Rhea" id="RHEA:79383"/>
        <dbReference type="ChEBI" id="CHEBI:229966"/>
    </reaction>
</comment>
<evidence type="ECO:0000256" key="1">
    <source>
        <dbReference type="ARBA" id="ARBA00004155"/>
    </source>
</evidence>
<dbReference type="PANTHER" id="PTHR23512:SF3">
    <property type="entry name" value="MAJOR FACILITATOR SUPERFAMILY DOMAIN-CONTAINING PROTEIN 1"/>
    <property type="match status" value="1"/>
</dbReference>
<evidence type="ECO:0000256" key="19">
    <source>
        <dbReference type="ARBA" id="ARBA00044919"/>
    </source>
</evidence>
<comment type="catalytic activity">
    <reaction evidence="12">
        <text>L-lysyl-L-alpha-amino acid(out) = L-lysyl-L-alpha-amino acid(in)</text>
        <dbReference type="Rhea" id="RHEA:79387"/>
        <dbReference type="ChEBI" id="CHEBI:229965"/>
    </reaction>
</comment>
<dbReference type="Gene3D" id="1.20.1250.20">
    <property type="entry name" value="MFS general substrate transporter like domains"/>
    <property type="match status" value="2"/>
</dbReference>
<evidence type="ECO:0000256" key="9">
    <source>
        <dbReference type="ARBA" id="ARBA00044878"/>
    </source>
</evidence>
<evidence type="ECO:0000256" key="15">
    <source>
        <dbReference type="ARBA" id="ARBA00044899"/>
    </source>
</evidence>
<comment type="catalytic activity">
    <reaction evidence="15">
        <text>L-arginyl-L-alpha-amino acid(out) = L-arginyl-L-alpha-amino acid(in)</text>
        <dbReference type="Rhea" id="RHEA:79371"/>
        <dbReference type="ChEBI" id="CHEBI:84315"/>
    </reaction>
</comment>
<evidence type="ECO:0000256" key="21">
    <source>
        <dbReference type="ARBA" id="ARBA00044985"/>
    </source>
</evidence>
<comment type="catalytic activity">
    <reaction evidence="11">
        <text>L-alpha-aminoacyl-L-histidine(out) = L-alpha-aminoacyl-L-histidine(in)</text>
        <dbReference type="Rhea" id="RHEA:79375"/>
        <dbReference type="ChEBI" id="CHEBI:229967"/>
    </reaction>
</comment>
<proteinExistence type="inferred from homology"/>
<organism evidence="27 28">
    <name type="scientific">Euplotes crassus</name>
    <dbReference type="NCBI Taxonomy" id="5936"/>
    <lineage>
        <taxon>Eukaryota</taxon>
        <taxon>Sar</taxon>
        <taxon>Alveolata</taxon>
        <taxon>Ciliophora</taxon>
        <taxon>Intramacronucleata</taxon>
        <taxon>Spirotrichea</taxon>
        <taxon>Hypotrichia</taxon>
        <taxon>Euplotida</taxon>
        <taxon>Euplotidae</taxon>
        <taxon>Moneuplotes</taxon>
    </lineage>
</organism>
<feature type="transmembrane region" description="Helical" evidence="26">
    <location>
        <begin position="115"/>
        <end position="135"/>
    </location>
</feature>
<comment type="catalytic activity">
    <reaction evidence="19">
        <text>L-alanyl-L-lysine(out) = L-alanyl-L-lysine(in)</text>
        <dbReference type="Rhea" id="RHEA:79415"/>
        <dbReference type="ChEBI" id="CHEBI:192470"/>
    </reaction>
</comment>
<keyword evidence="3" id="KW-0813">Transport</keyword>
<dbReference type="EMBL" id="CAMPGE010007648">
    <property type="protein sequence ID" value="CAI2366563.1"/>
    <property type="molecule type" value="Genomic_DNA"/>
</dbReference>
<dbReference type="GO" id="GO:0005765">
    <property type="term" value="C:lysosomal membrane"/>
    <property type="evidence" value="ECO:0007669"/>
    <property type="project" value="UniProtKB-SubCell"/>
</dbReference>
<accession>A0AAD1UCD1</accession>
<evidence type="ECO:0000256" key="22">
    <source>
        <dbReference type="ARBA" id="ARBA00045018"/>
    </source>
</evidence>
<evidence type="ECO:0000256" key="20">
    <source>
        <dbReference type="ARBA" id="ARBA00044924"/>
    </source>
</evidence>
<comment type="catalytic activity">
    <reaction evidence="10">
        <text>L-alpha-aminoacyl-L-arginine(out) = L-alpha-aminoacyl-L-arginine(in)</text>
        <dbReference type="Rhea" id="RHEA:79367"/>
        <dbReference type="ChEBI" id="CHEBI:229968"/>
    </reaction>
</comment>
<keyword evidence="4 26" id="KW-0812">Transmembrane</keyword>
<dbReference type="InterPro" id="IPR052187">
    <property type="entry name" value="MFSD1"/>
</dbReference>
<evidence type="ECO:0000256" key="24">
    <source>
        <dbReference type="ARBA" id="ARBA00046376"/>
    </source>
</evidence>
<dbReference type="GO" id="GO:0022857">
    <property type="term" value="F:transmembrane transporter activity"/>
    <property type="evidence" value="ECO:0007669"/>
    <property type="project" value="InterPro"/>
</dbReference>
<comment type="catalytic activity">
    <reaction evidence="14">
        <text>L-aspartyl-L-lysine(out) = L-aspartyl-L-lysine(in)</text>
        <dbReference type="Rhea" id="RHEA:79411"/>
        <dbReference type="ChEBI" id="CHEBI:229953"/>
    </reaction>
</comment>
<comment type="function">
    <text evidence="23">Lysosomal dipeptide uniporter that selectively exports lysine, arginine or histidine-containing dipeptides with a net positive charge from the lysosome lumen into the cytosol. Could play a role in a specific type of protein O-glycosylation indirectly regulating macrophages migration and tissue invasion. Also essential for liver homeostasis.</text>
</comment>
<comment type="similarity">
    <text evidence="2">Belongs to the major facilitator superfamily.</text>
</comment>
<reference evidence="27" key="1">
    <citation type="submission" date="2023-07" db="EMBL/GenBank/DDBJ databases">
        <authorList>
            <consortium name="AG Swart"/>
            <person name="Singh M."/>
            <person name="Singh A."/>
            <person name="Seah K."/>
            <person name="Emmerich C."/>
        </authorList>
    </citation>
    <scope>NUCLEOTIDE SEQUENCE</scope>
    <source>
        <strain evidence="27">DP1</strain>
    </source>
</reference>
<comment type="catalytic activity">
    <reaction evidence="16">
        <text>L-lysyl-L-lysine(out) = L-lysyl-L-lysine(in)</text>
        <dbReference type="Rhea" id="RHEA:79403"/>
        <dbReference type="ChEBI" id="CHEBI:229956"/>
    </reaction>
</comment>
<evidence type="ECO:0000256" key="12">
    <source>
        <dbReference type="ARBA" id="ARBA00044891"/>
    </source>
</evidence>